<dbReference type="InterPro" id="IPR054722">
    <property type="entry name" value="PolX-like_BBD"/>
</dbReference>
<dbReference type="SUPFAM" id="SSF53098">
    <property type="entry name" value="Ribonuclease H-like"/>
    <property type="match status" value="1"/>
</dbReference>
<dbReference type="GO" id="GO:0015074">
    <property type="term" value="P:DNA integration"/>
    <property type="evidence" value="ECO:0007669"/>
    <property type="project" value="InterPro"/>
</dbReference>
<comment type="caution">
    <text evidence="3">The sequence shown here is derived from an EMBL/GenBank/DDBJ whole genome shotgun (WGS) entry which is preliminary data.</text>
</comment>
<feature type="region of interest" description="Disordered" evidence="1">
    <location>
        <begin position="233"/>
        <end position="255"/>
    </location>
</feature>
<dbReference type="InterPro" id="IPR036397">
    <property type="entry name" value="RNaseH_sf"/>
</dbReference>
<evidence type="ECO:0000313" key="3">
    <source>
        <dbReference type="EMBL" id="CAH9140276.1"/>
    </source>
</evidence>
<evidence type="ECO:0000313" key="4">
    <source>
        <dbReference type="Proteomes" id="UP001152523"/>
    </source>
</evidence>
<feature type="non-terminal residue" evidence="3">
    <location>
        <position position="600"/>
    </location>
</feature>
<dbReference type="Gene3D" id="3.30.420.10">
    <property type="entry name" value="Ribonuclease H-like superfamily/Ribonuclease H"/>
    <property type="match status" value="1"/>
</dbReference>
<proteinExistence type="predicted"/>
<feature type="compositionally biased region" description="Polar residues" evidence="1">
    <location>
        <begin position="315"/>
        <end position="325"/>
    </location>
</feature>
<dbReference type="AlphaFoldDB" id="A0AAV0FYZ4"/>
<organism evidence="3 4">
    <name type="scientific">Cuscuta epithymum</name>
    <dbReference type="NCBI Taxonomy" id="186058"/>
    <lineage>
        <taxon>Eukaryota</taxon>
        <taxon>Viridiplantae</taxon>
        <taxon>Streptophyta</taxon>
        <taxon>Embryophyta</taxon>
        <taxon>Tracheophyta</taxon>
        <taxon>Spermatophyta</taxon>
        <taxon>Magnoliopsida</taxon>
        <taxon>eudicotyledons</taxon>
        <taxon>Gunneridae</taxon>
        <taxon>Pentapetalae</taxon>
        <taxon>asterids</taxon>
        <taxon>lamiids</taxon>
        <taxon>Solanales</taxon>
        <taxon>Convolvulaceae</taxon>
        <taxon>Cuscuteae</taxon>
        <taxon>Cuscuta</taxon>
        <taxon>Cuscuta subgen. Cuscuta</taxon>
    </lineage>
</organism>
<evidence type="ECO:0000256" key="1">
    <source>
        <dbReference type="SAM" id="MobiDB-lite"/>
    </source>
</evidence>
<gene>
    <name evidence="3" type="ORF">CEPIT_LOCUS38217</name>
</gene>
<dbReference type="Pfam" id="PF22936">
    <property type="entry name" value="Pol_BBD"/>
    <property type="match status" value="1"/>
</dbReference>
<evidence type="ECO:0000259" key="2">
    <source>
        <dbReference type="PROSITE" id="PS50994"/>
    </source>
</evidence>
<dbReference type="Pfam" id="PF14223">
    <property type="entry name" value="Retrotran_gag_2"/>
    <property type="match status" value="1"/>
</dbReference>
<feature type="compositionally biased region" description="Low complexity" evidence="1">
    <location>
        <begin position="296"/>
        <end position="314"/>
    </location>
</feature>
<dbReference type="PANTHER" id="PTHR47481">
    <property type="match status" value="1"/>
</dbReference>
<sequence>MTANGDSDDTSGTPLNMASGSTSISINLPKLNILLDRSNYMLWRHTVRSALEAFELDDFLSSKAMPNPLVKPTDSTSSTPVANPVYLEWRKKDRLILLWIRSMLTTPLLVHVARATSTHEAWDILSRMFYSQNRAQLMHLKTQLQQFPKGDLSILDYVEKKRSFSDALAECDYIVPDEEFVESILNGLDASYSAFRSAFNLHSELISSHDLLGLLLREEARLNSERTSSLTATALAATRSGAGGTRSGLPDSRGDFVSSSRPICQICQKPGHEAVNCWHRANFDTYPETKPRQPSRRGQQQPRRGQPRRGPQSQASMPGSVYNTQAPPALNPIPLPPGQQAYQVQNPPSTLLDPWCFDSGATNHVTADFGNLSVHSNYTGNEGLQVGNGMTLPITSLGHSTLQASHAPVHLNNILFVLGIKKNLLSVSQLTRDNNAYMIFFPTCCFVKDLQGRTLLTGRAENGLYHLQPPHTTSPSPRIYLGEKTSLQTWHHRFGHPHESVLRRLVSRFNLPISSNKLSSICESCQLGKSHRLSLTSTHSSSLHPFDLIYSDVWGPAPVNSFNGNKYFVIFVDDCTKFVWIYFLHQKSQVLSTFQLFQAM</sequence>
<accession>A0AAV0FYZ4</accession>
<dbReference type="Proteomes" id="UP001152523">
    <property type="component" value="Unassembled WGS sequence"/>
</dbReference>
<name>A0AAV0FYZ4_9ASTE</name>
<dbReference type="InterPro" id="IPR001584">
    <property type="entry name" value="Integrase_cat-core"/>
</dbReference>
<dbReference type="EMBL" id="CAMAPF010001023">
    <property type="protein sequence ID" value="CAH9140276.1"/>
    <property type="molecule type" value="Genomic_DNA"/>
</dbReference>
<protein>
    <recommendedName>
        <fullName evidence="2">Integrase catalytic domain-containing protein</fullName>
    </recommendedName>
</protein>
<reference evidence="3" key="1">
    <citation type="submission" date="2022-07" db="EMBL/GenBank/DDBJ databases">
        <authorList>
            <person name="Macas J."/>
            <person name="Novak P."/>
            <person name="Neumann P."/>
        </authorList>
    </citation>
    <scope>NUCLEOTIDE SEQUENCE</scope>
</reference>
<dbReference type="GO" id="GO:0003676">
    <property type="term" value="F:nucleic acid binding"/>
    <property type="evidence" value="ECO:0007669"/>
    <property type="project" value="InterPro"/>
</dbReference>
<feature type="domain" description="Integrase catalytic" evidence="2">
    <location>
        <begin position="541"/>
        <end position="600"/>
    </location>
</feature>
<dbReference type="Pfam" id="PF13976">
    <property type="entry name" value="gag_pre-integrs"/>
    <property type="match status" value="1"/>
</dbReference>
<keyword evidence="4" id="KW-1185">Reference proteome</keyword>
<dbReference type="InterPro" id="IPR012337">
    <property type="entry name" value="RNaseH-like_sf"/>
</dbReference>
<dbReference type="PANTHER" id="PTHR47481:SF28">
    <property type="entry name" value="RETROTRANSPOSON COPIA-LIKE N-TERMINAL DOMAIN-CONTAINING PROTEIN"/>
    <property type="match status" value="1"/>
</dbReference>
<dbReference type="InterPro" id="IPR025724">
    <property type="entry name" value="GAG-pre-integrase_dom"/>
</dbReference>
<feature type="region of interest" description="Disordered" evidence="1">
    <location>
        <begin position="285"/>
        <end position="344"/>
    </location>
</feature>
<dbReference type="PROSITE" id="PS50994">
    <property type="entry name" value="INTEGRASE"/>
    <property type="match status" value="1"/>
</dbReference>